<sequence>MITLLKHEVVQTRAMLGLVGLVALLVTAVGALFAATGWPALAPFGLVLVVAAAFGLVPAAQIVLAVAYWRSGYGRMGHLTHTFPVRGSTIYWAKTVWAWAVSLLGVALSVGLVLAASPLLARGLGTDRGDLFRPLREGWALLAEMAPVWGIAAAAAALVVLVLIWPVQYFFAASVGSQAPLNRLGVGGPVIVWFGVYFVTQVLTFVSFAAVPFAVGSDGERLAIVRFDLFAEMMAGTSAEVMPIGFLPSLLLITVVCIGWTVHSWNRRVSLV</sequence>
<evidence type="ECO:0000256" key="1">
    <source>
        <dbReference type="SAM" id="Phobius"/>
    </source>
</evidence>
<feature type="transmembrane region" description="Helical" evidence="1">
    <location>
        <begin position="96"/>
        <end position="120"/>
    </location>
</feature>
<keyword evidence="1" id="KW-1133">Transmembrane helix</keyword>
<gene>
    <name evidence="2" type="ORF">HDG69_001821</name>
</gene>
<feature type="transmembrane region" description="Helical" evidence="1">
    <location>
        <begin position="241"/>
        <end position="262"/>
    </location>
</feature>
<evidence type="ECO:0000313" key="2">
    <source>
        <dbReference type="EMBL" id="NOV97246.1"/>
    </source>
</evidence>
<proteinExistence type="predicted"/>
<feature type="transmembrane region" description="Helical" evidence="1">
    <location>
        <begin position="14"/>
        <end position="34"/>
    </location>
</feature>
<dbReference type="RefSeq" id="WP_171783478.1">
    <property type="nucleotide sequence ID" value="NZ_BAAAML010000014.1"/>
</dbReference>
<feature type="transmembrane region" description="Helical" evidence="1">
    <location>
        <begin position="141"/>
        <end position="171"/>
    </location>
</feature>
<dbReference type="EMBL" id="JABEZU010000002">
    <property type="protein sequence ID" value="NOV97246.1"/>
    <property type="molecule type" value="Genomic_DNA"/>
</dbReference>
<name>A0ABX2A6L8_9MICO</name>
<keyword evidence="3" id="KW-1185">Reference proteome</keyword>
<feature type="transmembrane region" description="Helical" evidence="1">
    <location>
        <begin position="46"/>
        <end position="69"/>
    </location>
</feature>
<dbReference type="Proteomes" id="UP000757540">
    <property type="component" value="Unassembled WGS sequence"/>
</dbReference>
<evidence type="ECO:0000313" key="3">
    <source>
        <dbReference type="Proteomes" id="UP000757540"/>
    </source>
</evidence>
<organism evidence="2 3">
    <name type="scientific">Isoptericola halotolerans</name>
    <dbReference type="NCBI Taxonomy" id="300560"/>
    <lineage>
        <taxon>Bacteria</taxon>
        <taxon>Bacillati</taxon>
        <taxon>Actinomycetota</taxon>
        <taxon>Actinomycetes</taxon>
        <taxon>Micrococcales</taxon>
        <taxon>Promicromonosporaceae</taxon>
        <taxon>Isoptericola</taxon>
    </lineage>
</organism>
<keyword evidence="1" id="KW-0812">Transmembrane</keyword>
<protein>
    <submittedName>
        <fullName evidence="2">Uncharacterized protein</fullName>
    </submittedName>
</protein>
<feature type="transmembrane region" description="Helical" evidence="1">
    <location>
        <begin position="191"/>
        <end position="216"/>
    </location>
</feature>
<accession>A0ABX2A6L8</accession>
<comment type="caution">
    <text evidence="2">The sequence shown here is derived from an EMBL/GenBank/DDBJ whole genome shotgun (WGS) entry which is preliminary data.</text>
</comment>
<reference evidence="2 3" key="1">
    <citation type="submission" date="2020-05" db="EMBL/GenBank/DDBJ databases">
        <title>Genomic Encyclopedia of Type Strains, Phase III (KMG-III): the genomes of soil and plant-associated and newly described type strains.</title>
        <authorList>
            <person name="Whitman W."/>
        </authorList>
    </citation>
    <scope>NUCLEOTIDE SEQUENCE [LARGE SCALE GENOMIC DNA]</scope>
    <source>
        <strain evidence="2 3">KCTC 19046</strain>
    </source>
</reference>
<keyword evidence="1" id="KW-0472">Membrane</keyword>